<protein>
    <submittedName>
        <fullName evidence="3">Site-specific integrase</fullName>
    </submittedName>
</protein>
<reference evidence="3 4" key="1">
    <citation type="submission" date="2018-10" db="EMBL/GenBank/DDBJ databases">
        <title>Butyricimonas faecalis sp. nov., isolated from human faeces and emended description of the genus Butyricimonas.</title>
        <authorList>
            <person name="Le Roy T."/>
            <person name="Van der Smissen P."/>
            <person name="Paquot A."/>
            <person name="Delzenne N."/>
            <person name="Muccioli G."/>
            <person name="Collet J.-F."/>
            <person name="Cani P.D."/>
        </authorList>
    </citation>
    <scope>NUCLEOTIDE SEQUENCE [LARGE SCALE GENOMIC DNA]</scope>
    <source>
        <strain evidence="3 4">H184</strain>
    </source>
</reference>
<evidence type="ECO:0000256" key="1">
    <source>
        <dbReference type="ARBA" id="ARBA00023172"/>
    </source>
</evidence>
<dbReference type="GO" id="GO:0015074">
    <property type="term" value="P:DNA integration"/>
    <property type="evidence" value="ECO:0007669"/>
    <property type="project" value="InterPro"/>
</dbReference>
<evidence type="ECO:0000313" key="3">
    <source>
        <dbReference type="EMBL" id="AZS28146.1"/>
    </source>
</evidence>
<evidence type="ECO:0000313" key="4">
    <source>
        <dbReference type="Proteomes" id="UP000270673"/>
    </source>
</evidence>
<dbReference type="OrthoDB" id="9788852at2"/>
<feature type="domain" description="Tyr recombinase" evidence="2">
    <location>
        <begin position="3"/>
        <end position="191"/>
    </location>
</feature>
<organism evidence="3 4">
    <name type="scientific">Butyricimonas faecalis</name>
    <dbReference type="NCBI Taxonomy" id="2093856"/>
    <lineage>
        <taxon>Bacteria</taxon>
        <taxon>Pseudomonadati</taxon>
        <taxon>Bacteroidota</taxon>
        <taxon>Bacteroidia</taxon>
        <taxon>Bacteroidales</taxon>
        <taxon>Odoribacteraceae</taxon>
        <taxon>Butyricimonas</taxon>
    </lineage>
</organism>
<proteinExistence type="predicted"/>
<sequence>MSLKNSYTTSDYVEWNAMLNLVRRLYRDGNIRMSLLISCGCFFGLRISDLLSLKWEQILNSSTLVIIEKKTRKRRVIKINSQLQGHIKDCYDQLNISDNTEPCFLSRKKTIYTIQRINVVFKEIKKKYNLKVDHFSTHSMRKTFGRQIVTMAGEQAEFALIKLSELFNHSDVMTTRRYLGLRTEELLETYDLLNF</sequence>
<keyword evidence="1" id="KW-0233">DNA recombination</keyword>
<dbReference type="GO" id="GO:0003677">
    <property type="term" value="F:DNA binding"/>
    <property type="evidence" value="ECO:0007669"/>
    <property type="project" value="InterPro"/>
</dbReference>
<dbReference type="InterPro" id="IPR050090">
    <property type="entry name" value="Tyrosine_recombinase_XerCD"/>
</dbReference>
<dbReference type="InterPro" id="IPR013762">
    <property type="entry name" value="Integrase-like_cat_sf"/>
</dbReference>
<accession>A0A3Q9ILK2</accession>
<dbReference type="Gene3D" id="1.10.443.10">
    <property type="entry name" value="Intergrase catalytic core"/>
    <property type="match status" value="1"/>
</dbReference>
<dbReference type="InterPro" id="IPR002104">
    <property type="entry name" value="Integrase_catalytic"/>
</dbReference>
<dbReference type="SUPFAM" id="SSF56349">
    <property type="entry name" value="DNA breaking-rejoining enzymes"/>
    <property type="match status" value="1"/>
</dbReference>
<dbReference type="PANTHER" id="PTHR30349:SF82">
    <property type="entry name" value="INTEGRASE_RECOMBINASE YOEC-RELATED"/>
    <property type="match status" value="1"/>
</dbReference>
<dbReference type="PROSITE" id="PS51898">
    <property type="entry name" value="TYR_RECOMBINASE"/>
    <property type="match status" value="1"/>
</dbReference>
<dbReference type="Proteomes" id="UP000270673">
    <property type="component" value="Chromosome"/>
</dbReference>
<dbReference type="GO" id="GO:0006310">
    <property type="term" value="P:DNA recombination"/>
    <property type="evidence" value="ECO:0007669"/>
    <property type="project" value="UniProtKB-KW"/>
</dbReference>
<dbReference type="EMBL" id="CP032819">
    <property type="protein sequence ID" value="AZS28146.1"/>
    <property type="molecule type" value="Genomic_DNA"/>
</dbReference>
<keyword evidence="4" id="KW-1185">Reference proteome</keyword>
<dbReference type="KEGG" id="buy:D8S85_00340"/>
<name>A0A3Q9ILK2_9BACT</name>
<dbReference type="Pfam" id="PF00589">
    <property type="entry name" value="Phage_integrase"/>
    <property type="match status" value="1"/>
</dbReference>
<evidence type="ECO:0000259" key="2">
    <source>
        <dbReference type="PROSITE" id="PS51898"/>
    </source>
</evidence>
<dbReference type="InterPro" id="IPR011010">
    <property type="entry name" value="DNA_brk_join_enz"/>
</dbReference>
<dbReference type="RefSeq" id="WP_106624320.1">
    <property type="nucleotide sequence ID" value="NZ_CP032819.1"/>
</dbReference>
<dbReference type="PANTHER" id="PTHR30349">
    <property type="entry name" value="PHAGE INTEGRASE-RELATED"/>
    <property type="match status" value="1"/>
</dbReference>
<gene>
    <name evidence="3" type="ORF">D8S85_00340</name>
</gene>
<dbReference type="AlphaFoldDB" id="A0A3Q9ILK2"/>